<dbReference type="SUPFAM" id="SSF51735">
    <property type="entry name" value="NAD(P)-binding Rossmann-fold domains"/>
    <property type="match status" value="1"/>
</dbReference>
<keyword evidence="1" id="KW-0596">Phosphopantetheine</keyword>
<dbReference type="AlphaFoldDB" id="A0A9W9PQD5"/>
<dbReference type="InterPro" id="IPR036291">
    <property type="entry name" value="NAD(P)-bd_dom_sf"/>
</dbReference>
<dbReference type="InterPro" id="IPR000873">
    <property type="entry name" value="AMP-dep_synth/lig_dom"/>
</dbReference>
<dbReference type="EMBL" id="JAPZBO010000009">
    <property type="protein sequence ID" value="KAJ5302719.1"/>
    <property type="molecule type" value="Genomic_DNA"/>
</dbReference>
<proteinExistence type="inferred from homology"/>
<dbReference type="Pfam" id="PF13193">
    <property type="entry name" value="AMP-binding_C"/>
    <property type="match status" value="1"/>
</dbReference>
<dbReference type="InterPro" id="IPR013120">
    <property type="entry name" value="FAR_NAD-bd"/>
</dbReference>
<protein>
    <submittedName>
        <fullName evidence="6">NRPS-like protein biosynthetic cluster</fullName>
    </submittedName>
</protein>
<evidence type="ECO:0000256" key="3">
    <source>
        <dbReference type="ARBA" id="ARBA00029454"/>
    </source>
</evidence>
<dbReference type="Gene3D" id="2.30.38.10">
    <property type="entry name" value="Luciferase, Domain 3"/>
    <property type="match status" value="1"/>
</dbReference>
<dbReference type="InterPro" id="IPR045851">
    <property type="entry name" value="AMP-bd_C_sf"/>
</dbReference>
<dbReference type="InterPro" id="IPR025110">
    <property type="entry name" value="AMP-bd_C"/>
</dbReference>
<comment type="caution">
    <text evidence="6">The sequence shown here is derived from an EMBL/GenBank/DDBJ whole genome shotgun (WGS) entry which is preliminary data.</text>
</comment>
<dbReference type="Gene3D" id="1.10.1200.10">
    <property type="entry name" value="ACP-like"/>
    <property type="match status" value="1"/>
</dbReference>
<gene>
    <name evidence="6" type="ORF">N7476_009518</name>
</gene>
<dbReference type="PANTHER" id="PTHR44845:SF6">
    <property type="entry name" value="BETA-ALANINE-ACTIVATING ENZYME"/>
    <property type="match status" value="1"/>
</dbReference>
<feature type="domain" description="Carrier" evidence="5">
    <location>
        <begin position="532"/>
        <end position="607"/>
    </location>
</feature>
<dbReference type="SUPFAM" id="SSF47336">
    <property type="entry name" value="ACP-like"/>
    <property type="match status" value="1"/>
</dbReference>
<reference evidence="6" key="2">
    <citation type="journal article" date="2023" name="IMA Fungus">
        <title>Comparative genomic study of the Penicillium genus elucidates a diverse pangenome and 15 lateral gene transfer events.</title>
        <authorList>
            <person name="Petersen C."/>
            <person name="Sorensen T."/>
            <person name="Nielsen M.R."/>
            <person name="Sondergaard T.E."/>
            <person name="Sorensen J.L."/>
            <person name="Fitzpatrick D.A."/>
            <person name="Frisvad J.C."/>
            <person name="Nielsen K.L."/>
        </authorList>
    </citation>
    <scope>NUCLEOTIDE SEQUENCE</scope>
    <source>
        <strain evidence="6">IBT 21472</strain>
    </source>
</reference>
<name>A0A9W9PQD5_9EURO</name>
<dbReference type="PROSITE" id="PS50075">
    <property type="entry name" value="CARRIER"/>
    <property type="match status" value="1"/>
</dbReference>
<keyword evidence="7" id="KW-1185">Reference proteome</keyword>
<reference evidence="6" key="1">
    <citation type="submission" date="2022-12" db="EMBL/GenBank/DDBJ databases">
        <authorList>
            <person name="Petersen C."/>
        </authorList>
    </citation>
    <scope>NUCLEOTIDE SEQUENCE</scope>
    <source>
        <strain evidence="6">IBT 21472</strain>
    </source>
</reference>
<dbReference type="Gene3D" id="3.30.300.30">
    <property type="match status" value="1"/>
</dbReference>
<dbReference type="Pfam" id="PF00501">
    <property type="entry name" value="AMP-binding"/>
    <property type="match status" value="1"/>
</dbReference>
<dbReference type="PANTHER" id="PTHR44845">
    <property type="entry name" value="CARRIER DOMAIN-CONTAINING PROTEIN"/>
    <property type="match status" value="1"/>
</dbReference>
<dbReference type="Proteomes" id="UP001147746">
    <property type="component" value="Unassembled WGS sequence"/>
</dbReference>
<evidence type="ECO:0000259" key="5">
    <source>
        <dbReference type="PROSITE" id="PS50075"/>
    </source>
</evidence>
<sequence length="1023" mass="114071">MDQSIIEIAQSSPRAIAVKENDNQLSYKKLVLESQGLAQTLREKGIDLEEPVGILFGPGINLVVAQLAVIFARATCIAVDPSMPKMRLSGMFHDVGVRYVIAEQSDQLLEGMSYIALPGDKERDVHSHLNHDLAIPTLDSVLDPQHRTHILFTSGSTGKPKPVQIIAQNIMHLASKTPFTPLLPDDKVAHFNNPGFDLSLFEIWVALLSGATIVPIRKEIVTDPSHLKGFLETQGVTVMILSVALMEILVFGDPSIFQSLRHVLSAGDVASVKAMRAMCKPLKCLWNTYGPTECTTLATAMLVTEEELKWERISIGRAVGDMKAYLLDQDLQPIRASGIRGEICISGPQLSVGYLSMPDETEERFFCMNRSALDSEETSGNGEETIRVYRTGDYAEWRSDLNCLEFFGRLDRQVKHGGFRIELSEVERHLLSHEDVDSVAVIHIPSTANSGIPLLVAFAKTKKKRSLTAESILAFVRERSPSYMVPNHIELLDELPLTVNDKLDRQALKDRYMGQKKGQKHTETTSEEPTTNGAPTTKSIIKEIWKEILPQSHANDQDDFIEQGASSLQNATLISLIQERLGCRIFMDQFLQHTRLQDLVSLVEVMTATAEPVAHSNDETEIWIRDVGLVEDIELTPDWTVDGEGRVFLTGATGFVGANLLRYLLGMPTVKQVACLARRQGLISGADRIQQTLERYDLWPTSLTLIQKIMILEGDMEKPDLGLGAERFAWLTNWASVVFHLGAKVNFCENYAAHYSSNVLGTKHVLRVAALGRQKSFHYMSSIDVWGPTGFILGTPRVLEDGPLFPHIQALRYDLGYSASQWTAEQMVRRMRDRGLPVAIYRPGYIIGDSRTGALNPNDFFSRLIVGCIQIGAFPDLQQNLEYCTIDYVISAMVHIASSNSYLGRSYSLLSPNPAASITVRDTCKVINDAGYPVRLIKYSQWVSEVIAGQLPNGPLASLMPMFEERVLGELTRWEASQNTPIYDSSNAVDALRDRPDIRYQPLDPEILSLIISFWQRKGFYQV</sequence>
<dbReference type="InterPro" id="IPR020845">
    <property type="entry name" value="AMP-binding_CS"/>
</dbReference>
<dbReference type="Pfam" id="PF07993">
    <property type="entry name" value="NAD_binding_4"/>
    <property type="match status" value="1"/>
</dbReference>
<dbReference type="NCBIfam" id="TIGR01746">
    <property type="entry name" value="Thioester-redct"/>
    <property type="match status" value="1"/>
</dbReference>
<comment type="similarity">
    <text evidence="3">Belongs to the NRP synthetase family.</text>
</comment>
<dbReference type="Gene3D" id="3.40.50.980">
    <property type="match status" value="2"/>
</dbReference>
<organism evidence="6 7">
    <name type="scientific">Penicillium atrosanguineum</name>
    <dbReference type="NCBI Taxonomy" id="1132637"/>
    <lineage>
        <taxon>Eukaryota</taxon>
        <taxon>Fungi</taxon>
        <taxon>Dikarya</taxon>
        <taxon>Ascomycota</taxon>
        <taxon>Pezizomycotina</taxon>
        <taxon>Eurotiomycetes</taxon>
        <taxon>Eurotiomycetidae</taxon>
        <taxon>Eurotiales</taxon>
        <taxon>Aspergillaceae</taxon>
        <taxon>Penicillium</taxon>
    </lineage>
</organism>
<dbReference type="PROSITE" id="PS00455">
    <property type="entry name" value="AMP_BINDING"/>
    <property type="match status" value="1"/>
</dbReference>
<dbReference type="Pfam" id="PF00550">
    <property type="entry name" value="PP-binding"/>
    <property type="match status" value="1"/>
</dbReference>
<dbReference type="InterPro" id="IPR010080">
    <property type="entry name" value="Thioester_reductase-like_dom"/>
</dbReference>
<evidence type="ECO:0000313" key="7">
    <source>
        <dbReference type="Proteomes" id="UP001147746"/>
    </source>
</evidence>
<evidence type="ECO:0000256" key="1">
    <source>
        <dbReference type="ARBA" id="ARBA00022450"/>
    </source>
</evidence>
<evidence type="ECO:0000256" key="2">
    <source>
        <dbReference type="ARBA" id="ARBA00022553"/>
    </source>
</evidence>
<dbReference type="InterPro" id="IPR009081">
    <property type="entry name" value="PP-bd_ACP"/>
</dbReference>
<evidence type="ECO:0000256" key="4">
    <source>
        <dbReference type="SAM" id="MobiDB-lite"/>
    </source>
</evidence>
<dbReference type="CDD" id="cd05930">
    <property type="entry name" value="A_NRPS"/>
    <property type="match status" value="1"/>
</dbReference>
<dbReference type="SUPFAM" id="SSF56801">
    <property type="entry name" value="Acetyl-CoA synthetase-like"/>
    <property type="match status" value="1"/>
</dbReference>
<dbReference type="Gene3D" id="3.40.50.720">
    <property type="entry name" value="NAD(P)-binding Rossmann-like Domain"/>
    <property type="match status" value="1"/>
</dbReference>
<accession>A0A9W9PQD5</accession>
<dbReference type="GO" id="GO:0044550">
    <property type="term" value="P:secondary metabolite biosynthetic process"/>
    <property type="evidence" value="ECO:0007669"/>
    <property type="project" value="UniProtKB-ARBA"/>
</dbReference>
<dbReference type="InterPro" id="IPR036736">
    <property type="entry name" value="ACP-like_sf"/>
</dbReference>
<feature type="region of interest" description="Disordered" evidence="4">
    <location>
        <begin position="511"/>
        <end position="536"/>
    </location>
</feature>
<feature type="compositionally biased region" description="Polar residues" evidence="4">
    <location>
        <begin position="527"/>
        <end position="536"/>
    </location>
</feature>
<keyword evidence="2" id="KW-0597">Phosphoprotein</keyword>
<evidence type="ECO:0000313" key="6">
    <source>
        <dbReference type="EMBL" id="KAJ5302719.1"/>
    </source>
</evidence>
<dbReference type="CDD" id="cd05235">
    <property type="entry name" value="SDR_e1"/>
    <property type="match status" value="1"/>
</dbReference>